<dbReference type="PANTHER" id="PTHR34467">
    <property type="entry name" value="TRANSMEMBRANE PROTEIN"/>
    <property type="match status" value="1"/>
</dbReference>
<proteinExistence type="predicted"/>
<evidence type="ECO:0000256" key="2">
    <source>
        <dbReference type="SAM" id="SignalP"/>
    </source>
</evidence>
<gene>
    <name evidence="3" type="ORF">SDJN03_05643</name>
</gene>
<dbReference type="AlphaFoldDB" id="A0AAV6NR04"/>
<keyword evidence="2" id="KW-0732">Signal</keyword>
<dbReference type="PANTHER" id="PTHR34467:SF3">
    <property type="entry name" value="PROTEIN, PUTATIVE-RELATED"/>
    <property type="match status" value="1"/>
</dbReference>
<accession>A0AAV6NR04</accession>
<evidence type="ECO:0000313" key="3">
    <source>
        <dbReference type="EMBL" id="KAG6600410.1"/>
    </source>
</evidence>
<comment type="caution">
    <text evidence="3">The sequence shown here is derived from an EMBL/GenBank/DDBJ whole genome shotgun (WGS) entry which is preliminary data.</text>
</comment>
<feature type="signal peptide" evidence="2">
    <location>
        <begin position="1"/>
        <end position="20"/>
    </location>
</feature>
<sequence length="81" mass="8879">MASMLPIIFTFLIFTSPSSGRAHGPSLQPDLNEKPNPYSQRIVMRKVLGMDATLMDYHEPGANPSHEPRRGSPGGRASFNP</sequence>
<reference evidence="3 4" key="1">
    <citation type="journal article" date="2021" name="Hortic Res">
        <title>The domestication of Cucurbita argyrosperma as revealed by the genome of its wild relative.</title>
        <authorList>
            <person name="Barrera-Redondo J."/>
            <person name="Sanchez-de la Vega G."/>
            <person name="Aguirre-Liguori J.A."/>
            <person name="Castellanos-Morales G."/>
            <person name="Gutierrez-Guerrero Y.T."/>
            <person name="Aguirre-Dugua X."/>
            <person name="Aguirre-Planter E."/>
            <person name="Tenaillon M.I."/>
            <person name="Lira-Saade R."/>
            <person name="Eguiarte L.E."/>
        </authorList>
    </citation>
    <scope>NUCLEOTIDE SEQUENCE [LARGE SCALE GENOMIC DNA]</scope>
    <source>
        <strain evidence="3">JBR-2021</strain>
    </source>
</reference>
<organism evidence="3 4">
    <name type="scientific">Cucurbita argyrosperma subsp. sororia</name>
    <dbReference type="NCBI Taxonomy" id="37648"/>
    <lineage>
        <taxon>Eukaryota</taxon>
        <taxon>Viridiplantae</taxon>
        <taxon>Streptophyta</taxon>
        <taxon>Embryophyta</taxon>
        <taxon>Tracheophyta</taxon>
        <taxon>Spermatophyta</taxon>
        <taxon>Magnoliopsida</taxon>
        <taxon>eudicotyledons</taxon>
        <taxon>Gunneridae</taxon>
        <taxon>Pentapetalae</taxon>
        <taxon>rosids</taxon>
        <taxon>fabids</taxon>
        <taxon>Cucurbitales</taxon>
        <taxon>Cucurbitaceae</taxon>
        <taxon>Cucurbiteae</taxon>
        <taxon>Cucurbita</taxon>
    </lineage>
</organism>
<protein>
    <submittedName>
        <fullName evidence="3">Uncharacterized protein</fullName>
    </submittedName>
</protein>
<evidence type="ECO:0000313" key="4">
    <source>
        <dbReference type="Proteomes" id="UP000685013"/>
    </source>
</evidence>
<feature type="chain" id="PRO_5043316453" evidence="2">
    <location>
        <begin position="21"/>
        <end position="81"/>
    </location>
</feature>
<feature type="region of interest" description="Disordered" evidence="1">
    <location>
        <begin position="55"/>
        <end position="81"/>
    </location>
</feature>
<keyword evidence="4" id="KW-1185">Reference proteome</keyword>
<dbReference type="Proteomes" id="UP000685013">
    <property type="component" value="Chromosome 4"/>
</dbReference>
<feature type="region of interest" description="Disordered" evidence="1">
    <location>
        <begin position="16"/>
        <end position="36"/>
    </location>
</feature>
<evidence type="ECO:0000256" key="1">
    <source>
        <dbReference type="SAM" id="MobiDB-lite"/>
    </source>
</evidence>
<feature type="non-terminal residue" evidence="3">
    <location>
        <position position="1"/>
    </location>
</feature>
<dbReference type="EMBL" id="JAGKQH010000004">
    <property type="protein sequence ID" value="KAG6600410.1"/>
    <property type="molecule type" value="Genomic_DNA"/>
</dbReference>
<name>A0AAV6NR04_9ROSI</name>